<dbReference type="AlphaFoldDB" id="A0A1S7LCI5"/>
<accession>A0A1S7LCI5</accession>
<sequence length="75" mass="8628">MKHLLHQRLNLLERLDCTEQDYKAALSFLSDRDLAKVERLDNISGLSNDEAVELDGILSRVHDYLIRSPRSFAAM</sequence>
<name>A0A1S7LCI5_MAGMO</name>
<evidence type="ECO:0000313" key="1">
    <source>
        <dbReference type="EMBL" id="CRH04492.1"/>
    </source>
</evidence>
<proteinExistence type="predicted"/>
<dbReference type="EMBL" id="LO017727">
    <property type="protein sequence ID" value="CRH04492.1"/>
    <property type="molecule type" value="Genomic_DNA"/>
</dbReference>
<gene>
    <name evidence="1" type="ORF">MAGMO_0279</name>
</gene>
<reference evidence="1" key="1">
    <citation type="submission" date="2015-04" db="EMBL/GenBank/DDBJ databases">
        <authorList>
            <person name="Syromyatnikov M.Y."/>
            <person name="Popov V.N."/>
        </authorList>
    </citation>
    <scope>NUCLEOTIDE SEQUENCE</scope>
    <source>
        <strain evidence="1">MO-1</strain>
    </source>
</reference>
<organism evidence="1">
    <name type="scientific">Magnetococcus massalia (strain MO-1)</name>
    <dbReference type="NCBI Taxonomy" id="451514"/>
    <lineage>
        <taxon>Bacteria</taxon>
        <taxon>Pseudomonadati</taxon>
        <taxon>Pseudomonadota</taxon>
        <taxon>Magnetococcia</taxon>
        <taxon>Magnetococcales</taxon>
        <taxon>Magnetococcaceae</taxon>
        <taxon>Magnetococcus</taxon>
    </lineage>
</organism>
<protein>
    <submittedName>
        <fullName evidence="1">Uncharacterized protein</fullName>
    </submittedName>
</protein>